<name>A0ACC1JQP0_9FUNG</name>
<dbReference type="Proteomes" id="UP001140066">
    <property type="component" value="Unassembled WGS sequence"/>
</dbReference>
<proteinExistence type="predicted"/>
<protein>
    <submittedName>
        <fullName evidence="1">rRNA-processing protein utp21</fullName>
    </submittedName>
</protein>
<gene>
    <name evidence="1" type="primary">UTP21_2</name>
    <name evidence="1" type="ORF">GGI18_006262</name>
</gene>
<keyword evidence="2" id="KW-1185">Reference proteome</keyword>
<evidence type="ECO:0000313" key="1">
    <source>
        <dbReference type="EMBL" id="KAJ2765213.1"/>
    </source>
</evidence>
<dbReference type="EMBL" id="JANBUK010004040">
    <property type="protein sequence ID" value="KAJ2765213.1"/>
    <property type="molecule type" value="Genomic_DNA"/>
</dbReference>
<feature type="non-terminal residue" evidence="1">
    <location>
        <position position="1"/>
    </location>
</feature>
<organism evidence="1 2">
    <name type="scientific">Coemansia linderi</name>
    <dbReference type="NCBI Taxonomy" id="2663919"/>
    <lineage>
        <taxon>Eukaryota</taxon>
        <taxon>Fungi</taxon>
        <taxon>Fungi incertae sedis</taxon>
        <taxon>Zoopagomycota</taxon>
        <taxon>Kickxellomycotina</taxon>
        <taxon>Kickxellomycetes</taxon>
        <taxon>Kickxellales</taxon>
        <taxon>Kickxellaceae</taxon>
        <taxon>Coemansia</taxon>
    </lineage>
</organism>
<evidence type="ECO:0000313" key="2">
    <source>
        <dbReference type="Proteomes" id="UP001140066"/>
    </source>
</evidence>
<accession>A0ACC1JQP0</accession>
<reference evidence="1" key="1">
    <citation type="submission" date="2022-07" db="EMBL/GenBank/DDBJ databases">
        <title>Phylogenomic reconstructions and comparative analyses of Kickxellomycotina fungi.</title>
        <authorList>
            <person name="Reynolds N.K."/>
            <person name="Stajich J.E."/>
            <person name="Barry K."/>
            <person name="Grigoriev I.V."/>
            <person name="Crous P."/>
            <person name="Smith M.E."/>
        </authorList>
    </citation>
    <scope>NUCLEOTIDE SEQUENCE</scope>
    <source>
        <strain evidence="1">BCRC 34191</strain>
    </source>
</reference>
<sequence length="350" mass="38818">PFRALGYITSSIPHSIQYRGQAAFITTGIGRSFHIYDSEKINLLFVGPRFDADVVSVLSIGDETFVSSGGQVTICQRAKRVGELESVSRGEISNLMQFGDYIIAISEDNAVVIWNRVTRELFTEIEFESESFTVTAVVHPSTYVNKIVIGSAQGSMQVWNIQTRRCLYEFKSFGSSIACMVQAPVIDVLALGLLDGRILLHNVKLDSPVMQLAQEGRVTSLSFRTDDVPMMATSNAEGDVALWDLNNKRLLHVLQGAHDSTIPSIEFLAGQPLLLTSSADNSIKEWLFDGQDGVPRLLRHRSGHFASPQMIRYHDDDGRIILSAGRDRSLRYFSVFRDAQNVELSQGSLV</sequence>
<comment type="caution">
    <text evidence="1">The sequence shown here is derived from an EMBL/GenBank/DDBJ whole genome shotgun (WGS) entry which is preliminary data.</text>
</comment>
<feature type="non-terminal residue" evidence="1">
    <location>
        <position position="350"/>
    </location>
</feature>